<dbReference type="OrthoDB" id="9778567at2"/>
<dbReference type="PANTHER" id="PTHR34698">
    <property type="entry name" value="5-OXOPROLINASE SUBUNIT B"/>
    <property type="match status" value="1"/>
</dbReference>
<accession>A0A329YJ74</accession>
<dbReference type="GO" id="GO:0005524">
    <property type="term" value="F:ATP binding"/>
    <property type="evidence" value="ECO:0007669"/>
    <property type="project" value="UniProtKB-KW"/>
</dbReference>
<keyword evidence="2 5" id="KW-0378">Hydrolase</keyword>
<evidence type="ECO:0000256" key="1">
    <source>
        <dbReference type="ARBA" id="ARBA00022741"/>
    </source>
</evidence>
<dbReference type="SMART" id="SM00796">
    <property type="entry name" value="AHS1"/>
    <property type="match status" value="1"/>
</dbReference>
<dbReference type="SUPFAM" id="SSF160467">
    <property type="entry name" value="PH0987 N-terminal domain-like"/>
    <property type="match status" value="1"/>
</dbReference>
<dbReference type="InterPro" id="IPR010016">
    <property type="entry name" value="PxpB"/>
</dbReference>
<protein>
    <submittedName>
        <fullName evidence="5">Allophanate hydrolase</fullName>
    </submittedName>
</protein>
<name>A0A329YJ74_RHITR</name>
<sequence length="220" mass="23844">MTIEPLKLSWMGEQAILCDTGHAAIDLKLQERFWALAEQLKGRAFVREVVPGMNNLLVMIDPAAIGEAEALKDIETCWNGLRVYSVAGREIEVPVHYGGEHGIDLGHVAEVVGLSPEDYVRRHSEGRYTVFNLGSQPGFGYLAGLDLSLAVPRRKMPRTRVEAGSVVIGGAQAGVISKTSPSGWHIIGKTDLRFFDPAASSPALLAPGDVIRFCIESLKP</sequence>
<evidence type="ECO:0000313" key="6">
    <source>
        <dbReference type="Proteomes" id="UP000251205"/>
    </source>
</evidence>
<organism evidence="5 6">
    <name type="scientific">Rhizobium tropici</name>
    <dbReference type="NCBI Taxonomy" id="398"/>
    <lineage>
        <taxon>Bacteria</taxon>
        <taxon>Pseudomonadati</taxon>
        <taxon>Pseudomonadota</taxon>
        <taxon>Alphaproteobacteria</taxon>
        <taxon>Hyphomicrobiales</taxon>
        <taxon>Rhizobiaceae</taxon>
        <taxon>Rhizobium/Agrobacterium group</taxon>
        <taxon>Rhizobium</taxon>
    </lineage>
</organism>
<dbReference type="AlphaFoldDB" id="A0A329YJ74"/>
<evidence type="ECO:0000313" key="5">
    <source>
        <dbReference type="EMBL" id="RAX41145.1"/>
    </source>
</evidence>
<gene>
    <name evidence="5" type="ORF">DQ393_12820</name>
</gene>
<dbReference type="InterPro" id="IPR003833">
    <property type="entry name" value="CT_C_D"/>
</dbReference>
<dbReference type="GO" id="GO:0016787">
    <property type="term" value="F:hydrolase activity"/>
    <property type="evidence" value="ECO:0007669"/>
    <property type="project" value="UniProtKB-KW"/>
</dbReference>
<keyword evidence="1" id="KW-0547">Nucleotide-binding</keyword>
<dbReference type="Gene3D" id="2.40.100.10">
    <property type="entry name" value="Cyclophilin-like"/>
    <property type="match status" value="1"/>
</dbReference>
<evidence type="ECO:0000256" key="3">
    <source>
        <dbReference type="ARBA" id="ARBA00022840"/>
    </source>
</evidence>
<keyword evidence="3" id="KW-0067">ATP-binding</keyword>
<dbReference type="InterPro" id="IPR029000">
    <property type="entry name" value="Cyclophilin-like_dom_sf"/>
</dbReference>
<evidence type="ECO:0000259" key="4">
    <source>
        <dbReference type="SMART" id="SM00796"/>
    </source>
</evidence>
<evidence type="ECO:0000256" key="2">
    <source>
        <dbReference type="ARBA" id="ARBA00022801"/>
    </source>
</evidence>
<dbReference type="EMBL" id="QMKK01000032">
    <property type="protein sequence ID" value="RAX41145.1"/>
    <property type="molecule type" value="Genomic_DNA"/>
</dbReference>
<proteinExistence type="predicted"/>
<dbReference type="RefSeq" id="WP_112342161.1">
    <property type="nucleotide sequence ID" value="NZ_QMKK01000032.1"/>
</dbReference>
<dbReference type="SUPFAM" id="SSF50891">
    <property type="entry name" value="Cyclophilin-like"/>
    <property type="match status" value="1"/>
</dbReference>
<feature type="domain" description="Carboxyltransferase" evidence="4">
    <location>
        <begin position="6"/>
        <end position="205"/>
    </location>
</feature>
<dbReference type="Gene3D" id="3.30.1360.40">
    <property type="match status" value="1"/>
</dbReference>
<reference evidence="5 6" key="1">
    <citation type="submission" date="2018-06" db="EMBL/GenBank/DDBJ databases">
        <title>Whole Genome Sequence of an efficient microsymbiont, Rhizobium tropici.</title>
        <authorList>
            <person name="Srinivasan R."/>
            <person name="Singh H.V."/>
            <person name="Srivastava R."/>
            <person name="Kumari B."/>
            <person name="Radhakrishna A."/>
        </authorList>
    </citation>
    <scope>NUCLEOTIDE SEQUENCE [LARGE SCALE GENOMIC DNA]</scope>
    <source>
        <strain evidence="5 6">IGFRI Rhizo-19</strain>
    </source>
</reference>
<dbReference type="Pfam" id="PF02682">
    <property type="entry name" value="CT_C_D"/>
    <property type="match status" value="1"/>
</dbReference>
<dbReference type="PANTHER" id="PTHR34698:SF2">
    <property type="entry name" value="5-OXOPROLINASE SUBUNIT B"/>
    <property type="match status" value="1"/>
</dbReference>
<dbReference type="Proteomes" id="UP000251205">
    <property type="component" value="Unassembled WGS sequence"/>
</dbReference>
<comment type="caution">
    <text evidence="5">The sequence shown here is derived from an EMBL/GenBank/DDBJ whole genome shotgun (WGS) entry which is preliminary data.</text>
</comment>
<dbReference type="NCBIfam" id="TIGR00370">
    <property type="entry name" value="5-oxoprolinase subunit PxpB"/>
    <property type="match status" value="1"/>
</dbReference>